<evidence type="ECO:0000313" key="3">
    <source>
        <dbReference type="Proteomes" id="UP001431209"/>
    </source>
</evidence>
<dbReference type="InterPro" id="IPR014752">
    <property type="entry name" value="Arrestin-like_C"/>
</dbReference>
<dbReference type="AlphaFoldDB" id="A0AAW2YJV1"/>
<proteinExistence type="inferred from homology"/>
<dbReference type="InterPro" id="IPR028934">
    <property type="entry name" value="Vps26-related"/>
</dbReference>
<evidence type="ECO:0000313" key="2">
    <source>
        <dbReference type="EMBL" id="KAL0477364.1"/>
    </source>
</evidence>
<dbReference type="GO" id="GO:0006886">
    <property type="term" value="P:intracellular protein transport"/>
    <property type="evidence" value="ECO:0007669"/>
    <property type="project" value="InterPro"/>
</dbReference>
<comment type="similarity">
    <text evidence="1">Belongs to the VPS26 family.</text>
</comment>
<keyword evidence="3" id="KW-1185">Reference proteome</keyword>
<evidence type="ECO:0000256" key="1">
    <source>
        <dbReference type="ARBA" id="ARBA00009100"/>
    </source>
</evidence>
<comment type="caution">
    <text evidence="2">The sequence shown here is derived from an EMBL/GenBank/DDBJ whole genome shotgun (WGS) entry which is preliminary data.</text>
</comment>
<dbReference type="PANTHER" id="PTHR12233">
    <property type="entry name" value="VACUOLAR PROTEIN SORTING 26 RELATED"/>
    <property type="match status" value="1"/>
</dbReference>
<reference evidence="2 3" key="1">
    <citation type="submission" date="2024-03" db="EMBL/GenBank/DDBJ databases">
        <title>The Acrasis kona genome and developmental transcriptomes reveal deep origins of eukaryotic multicellular pathways.</title>
        <authorList>
            <person name="Sheikh S."/>
            <person name="Fu C.-J."/>
            <person name="Brown M.W."/>
            <person name="Baldauf S.L."/>
        </authorList>
    </citation>
    <scope>NUCLEOTIDE SEQUENCE [LARGE SCALE GENOMIC DNA]</scope>
    <source>
        <strain evidence="2 3">ATCC MYA-3509</strain>
    </source>
</reference>
<name>A0AAW2YJV1_9EUKA</name>
<dbReference type="Gene3D" id="2.60.40.640">
    <property type="match status" value="2"/>
</dbReference>
<organism evidence="2 3">
    <name type="scientific">Acrasis kona</name>
    <dbReference type="NCBI Taxonomy" id="1008807"/>
    <lineage>
        <taxon>Eukaryota</taxon>
        <taxon>Discoba</taxon>
        <taxon>Heterolobosea</taxon>
        <taxon>Tetramitia</taxon>
        <taxon>Eutetramitia</taxon>
        <taxon>Acrasidae</taxon>
        <taxon>Acrasis</taxon>
    </lineage>
</organism>
<dbReference type="Pfam" id="PF03643">
    <property type="entry name" value="Vps26"/>
    <property type="match status" value="1"/>
</dbReference>
<sequence>MKKLFTSFKTPAIIDIVLDESISLGKDTHTSTRSKPILKTITVADPNDQFGDGTPQTFLRFDKDDPIGGKVIIKPEKAFEHAGIKIELIGEIVTYFETRTSTQFISLNKELAPVGSVGEKDIEYEFVFKSVEKEHESYRGINTDLRYFLRVTIIRNLFSVVKEQEFWIQNSQSEPEGEDPGISMEVGLQGTVLLSIKYDNVFHEIKKGCILGELKFFLVKVKIDKAEVSFIKKETSGVGENAVTDQEVLRKFEIIDGTPAKDETVPIRIYLSAIDAWKLTPTCTNVHNKFSVKYFIHLALCDTKGRRLFKQREITLWRRAL</sequence>
<dbReference type="EMBL" id="JAOPGA020000167">
    <property type="protein sequence ID" value="KAL0477364.1"/>
    <property type="molecule type" value="Genomic_DNA"/>
</dbReference>
<dbReference type="Proteomes" id="UP001431209">
    <property type="component" value="Unassembled WGS sequence"/>
</dbReference>
<gene>
    <name evidence="2" type="ORF">AKO1_005779</name>
</gene>
<accession>A0AAW2YJV1</accession>
<protein>
    <submittedName>
        <fullName evidence="2">Vacuolar protein-sorting protein VPS26</fullName>
    </submittedName>
</protein>